<feature type="compositionally biased region" description="Polar residues" evidence="1">
    <location>
        <begin position="766"/>
        <end position="780"/>
    </location>
</feature>
<feature type="compositionally biased region" description="Basic and acidic residues" evidence="1">
    <location>
        <begin position="735"/>
        <end position="761"/>
    </location>
</feature>
<feature type="region of interest" description="Disordered" evidence="1">
    <location>
        <begin position="1"/>
        <end position="23"/>
    </location>
</feature>
<dbReference type="HOGENOM" id="CLU_272366_0_0_1"/>
<organism evidence="2 3">
    <name type="scientific">Galerina marginata (strain CBS 339.88)</name>
    <dbReference type="NCBI Taxonomy" id="685588"/>
    <lineage>
        <taxon>Eukaryota</taxon>
        <taxon>Fungi</taxon>
        <taxon>Dikarya</taxon>
        <taxon>Basidiomycota</taxon>
        <taxon>Agaricomycotina</taxon>
        <taxon>Agaricomycetes</taxon>
        <taxon>Agaricomycetidae</taxon>
        <taxon>Agaricales</taxon>
        <taxon>Agaricineae</taxon>
        <taxon>Strophariaceae</taxon>
        <taxon>Galerina</taxon>
    </lineage>
</organism>
<feature type="region of interest" description="Disordered" evidence="1">
    <location>
        <begin position="476"/>
        <end position="513"/>
    </location>
</feature>
<feature type="region of interest" description="Disordered" evidence="1">
    <location>
        <begin position="1009"/>
        <end position="1132"/>
    </location>
</feature>
<protein>
    <submittedName>
        <fullName evidence="2">Uncharacterized protein</fullName>
    </submittedName>
</protein>
<feature type="compositionally biased region" description="Basic and acidic residues" evidence="1">
    <location>
        <begin position="692"/>
        <end position="707"/>
    </location>
</feature>
<dbReference type="EMBL" id="KL142385">
    <property type="protein sequence ID" value="KDR73437.1"/>
    <property type="molecule type" value="Genomic_DNA"/>
</dbReference>
<feature type="region of interest" description="Disordered" evidence="1">
    <location>
        <begin position="565"/>
        <end position="586"/>
    </location>
</feature>
<feature type="region of interest" description="Disordered" evidence="1">
    <location>
        <begin position="809"/>
        <end position="856"/>
    </location>
</feature>
<feature type="compositionally biased region" description="Low complexity" evidence="1">
    <location>
        <begin position="708"/>
        <end position="721"/>
    </location>
</feature>
<feature type="compositionally biased region" description="Basic and acidic residues" evidence="1">
    <location>
        <begin position="624"/>
        <end position="655"/>
    </location>
</feature>
<evidence type="ECO:0000256" key="1">
    <source>
        <dbReference type="SAM" id="MobiDB-lite"/>
    </source>
</evidence>
<proteinExistence type="predicted"/>
<feature type="region of interest" description="Disordered" evidence="1">
    <location>
        <begin position="946"/>
        <end position="984"/>
    </location>
</feature>
<dbReference type="AlphaFoldDB" id="A0A067STU9"/>
<dbReference type="OrthoDB" id="3270368at2759"/>
<accession>A0A067STU9</accession>
<dbReference type="STRING" id="685588.A0A067STU9"/>
<feature type="compositionally biased region" description="Basic and acidic residues" evidence="1">
    <location>
        <begin position="489"/>
        <end position="501"/>
    </location>
</feature>
<dbReference type="Proteomes" id="UP000027222">
    <property type="component" value="Unassembled WGS sequence"/>
</dbReference>
<sequence length="1261" mass="140128">MDAIKSSIQSLENASTTRKGKTQDVEDAISHLSSTVRLLELSSPSANTFARLGELLRGRVLPLYRISLLPALEYAAAVFRFIHNNKIAPALQSKEVLKASWENLAASIFSGILDFLDESTNSRQREIVASAVFPLLCPIFFCQTPGSAVEFDGNLSSAVYQLLMTTTELHGQNAGKLRDQDIGSKRLGFTILQTKELLAMESLLELFAVLVPPVKHGRERRTQFINEVFDSSIFSCSDRIVQCLESIASPDWSVTALEIMNTLAESDISFPQPFEAFHLAVNGEQLHGISLFYVDKSKFIANLEKDGQIDTFHLPFSTIRRLSISSSHNGEVQITVRVTEPPVFGDKPITAVGEISVSWTLKQIRMHKFGKVLKSRNLTVQAPTSKKLSKTEEIVLDFSTTNQAPTQNKAQSLSQLWTFGDLPTRSGQLPTSPLVPSLSVNLSCETGLFDDVDPPRPTGRPTTVLLDPSGNFSFEPHAHQKGINGAAAKAHERSTDPHSSDEISQPKSRPNKFNRRIITISDDDEYASPILPKLQQLRENGPVMNASDLPDTKLNFTVEDGLVAPVSPNAEKDPRPKQLSFKPEMPLPPVGSTGCIDQPMRSIAGKVQNLANDDDCVIDATVEKSKKRSAQETEDKSSTLHGVEKRPVKRPRLEPPTRSLIAPTRPYQTKQYGRRGLNTSPELSTPAVDFDEPPRPEALRPVKEASKSRASAMKAKNGKPIPRSKAKRAPKKKAVVQDKDLNKDLNSKDDSGLSHPVKIDPDLTLVNPSDNLLKSSTKDVTVQHRRSARVANTTASNLKKSEVAKALIKKPRKAPWEDSTFMDNGKLSSDHANELSDPVEDPIKTSDPATSTESEMPRVQPVFLDDNYDLYTGTFSEYFEPTKTGTSSPGHVPLAPTSKSIMIDLTHDNSPKQRLQLERTSMGSRRSLRGTTESFLRHEDEQADVPVNPLGTFHTKKTKSSTPFSPKPAIQQGTSPSIAPPKAVEDSRLPFLRFRDDINKEVLTEKLKSSANLPPKPRFQQMISPLPISDVKVTKSPLPPYRGNENMSTNRIERLTPPPHPDVEDDQLKPMPSASFAPHLNSSNHRWDKPEARARNPEAPSGKHSRGQENRGPNLRQQHQRPKKVTVQLEPEEQPMDRVVDIINQINEAIIHKVERRFDGVTEELHAGQRIILEGTANVLQEMCTTSSRHFNDMVKLDQEYRTHCTKISNGLHDYRKSAEQLSQCFKGIIDDHNHRSLAKRLPTTLFPKIPSIILNPKIRL</sequence>
<feature type="region of interest" description="Disordered" evidence="1">
    <location>
        <begin position="624"/>
        <end position="796"/>
    </location>
</feature>
<feature type="compositionally biased region" description="Polar residues" evidence="1">
    <location>
        <begin position="666"/>
        <end position="683"/>
    </location>
</feature>
<feature type="compositionally biased region" description="Polar residues" evidence="1">
    <location>
        <begin position="1"/>
        <end position="17"/>
    </location>
</feature>
<gene>
    <name evidence="2" type="ORF">GALMADRAFT_251098</name>
</gene>
<feature type="compositionally biased region" description="Basic and acidic residues" evidence="1">
    <location>
        <begin position="1085"/>
        <end position="1096"/>
    </location>
</feature>
<name>A0A067STU9_GALM3</name>
<evidence type="ECO:0000313" key="2">
    <source>
        <dbReference type="EMBL" id="KDR73437.1"/>
    </source>
</evidence>
<reference evidence="3" key="1">
    <citation type="journal article" date="2014" name="Proc. Natl. Acad. Sci. U.S.A.">
        <title>Extensive sampling of basidiomycete genomes demonstrates inadequacy of the white-rot/brown-rot paradigm for wood decay fungi.</title>
        <authorList>
            <person name="Riley R."/>
            <person name="Salamov A.A."/>
            <person name="Brown D.W."/>
            <person name="Nagy L.G."/>
            <person name="Floudas D."/>
            <person name="Held B.W."/>
            <person name="Levasseur A."/>
            <person name="Lombard V."/>
            <person name="Morin E."/>
            <person name="Otillar R."/>
            <person name="Lindquist E.A."/>
            <person name="Sun H."/>
            <person name="LaButti K.M."/>
            <person name="Schmutz J."/>
            <person name="Jabbour D."/>
            <person name="Luo H."/>
            <person name="Baker S.E."/>
            <person name="Pisabarro A.G."/>
            <person name="Walton J.D."/>
            <person name="Blanchette R.A."/>
            <person name="Henrissat B."/>
            <person name="Martin F."/>
            <person name="Cullen D."/>
            <person name="Hibbett D.S."/>
            <person name="Grigoriev I.V."/>
        </authorList>
    </citation>
    <scope>NUCLEOTIDE SEQUENCE [LARGE SCALE GENOMIC DNA]</scope>
    <source>
        <strain evidence="3">CBS 339.88</strain>
    </source>
</reference>
<evidence type="ECO:0000313" key="3">
    <source>
        <dbReference type="Proteomes" id="UP000027222"/>
    </source>
</evidence>
<keyword evidence="3" id="KW-1185">Reference proteome</keyword>
<feature type="compositionally biased region" description="Basic residues" evidence="1">
    <location>
        <begin position="722"/>
        <end position="734"/>
    </location>
</feature>